<protein>
    <submittedName>
        <fullName evidence="2">Uncharacterized protein</fullName>
    </submittedName>
</protein>
<evidence type="ECO:0000313" key="2">
    <source>
        <dbReference type="EMBL" id="GAA2598848.1"/>
    </source>
</evidence>
<feature type="region of interest" description="Disordered" evidence="1">
    <location>
        <begin position="80"/>
        <end position="105"/>
    </location>
</feature>
<comment type="caution">
    <text evidence="2">The sequence shown here is derived from an EMBL/GenBank/DDBJ whole genome shotgun (WGS) entry which is preliminary data.</text>
</comment>
<name>A0ABN3PRB0_9ACTN</name>
<keyword evidence="3" id="KW-1185">Reference proteome</keyword>
<gene>
    <name evidence="2" type="ORF">GCM10009863_10260</name>
</gene>
<evidence type="ECO:0000313" key="3">
    <source>
        <dbReference type="Proteomes" id="UP001501447"/>
    </source>
</evidence>
<sequence>MQARGAALCGVTGADTEFLRDVVTDERRSTLIAATPVGRPGDPDGAGAVAFPVPGGTRHHRAGAQRHGYSTSTALHTARVEAGGGAGPSSRTRRDGMWPGGAWFW</sequence>
<dbReference type="Proteomes" id="UP001501447">
    <property type="component" value="Unassembled WGS sequence"/>
</dbReference>
<dbReference type="EMBL" id="BAAARJ010000003">
    <property type="protein sequence ID" value="GAA2598848.1"/>
    <property type="molecule type" value="Genomic_DNA"/>
</dbReference>
<proteinExistence type="predicted"/>
<evidence type="ECO:0000256" key="1">
    <source>
        <dbReference type="SAM" id="MobiDB-lite"/>
    </source>
</evidence>
<accession>A0ABN3PRB0</accession>
<reference evidence="2 3" key="1">
    <citation type="journal article" date="2019" name="Int. J. Syst. Evol. Microbiol.">
        <title>The Global Catalogue of Microorganisms (GCM) 10K type strain sequencing project: providing services to taxonomists for standard genome sequencing and annotation.</title>
        <authorList>
            <consortium name="The Broad Institute Genomics Platform"/>
            <consortium name="The Broad Institute Genome Sequencing Center for Infectious Disease"/>
            <person name="Wu L."/>
            <person name="Ma J."/>
        </authorList>
    </citation>
    <scope>NUCLEOTIDE SEQUENCE [LARGE SCALE GENOMIC DNA]</scope>
    <source>
        <strain evidence="2 3">JCM 16373</strain>
    </source>
</reference>
<organism evidence="2 3">
    <name type="scientific">Streptomyces axinellae</name>
    <dbReference type="NCBI Taxonomy" id="552788"/>
    <lineage>
        <taxon>Bacteria</taxon>
        <taxon>Bacillati</taxon>
        <taxon>Actinomycetota</taxon>
        <taxon>Actinomycetes</taxon>
        <taxon>Kitasatosporales</taxon>
        <taxon>Streptomycetaceae</taxon>
        <taxon>Streptomyces</taxon>
    </lineage>
</organism>